<dbReference type="InterPro" id="IPR013783">
    <property type="entry name" value="Ig-like_fold"/>
</dbReference>
<dbReference type="eggNOG" id="COG1523">
    <property type="taxonomic scope" value="Bacteria"/>
</dbReference>
<dbReference type="CDD" id="cd11341">
    <property type="entry name" value="AmyAc_Pullulanase_LD-like"/>
    <property type="match status" value="1"/>
</dbReference>
<evidence type="ECO:0000256" key="1">
    <source>
        <dbReference type="ARBA" id="ARBA00008061"/>
    </source>
</evidence>
<dbReference type="Pfam" id="PF02922">
    <property type="entry name" value="CBM_48"/>
    <property type="match status" value="1"/>
</dbReference>
<dbReference type="InterPro" id="IPR014756">
    <property type="entry name" value="Ig_E-set"/>
</dbReference>
<dbReference type="SUPFAM" id="SSF81296">
    <property type="entry name" value="E set domains"/>
    <property type="match status" value="1"/>
</dbReference>
<sequence>MGIKLVQVNNGGYKSMSNSSETSLTRDEVKKRISQVAQTRCQGQLLSKALDGVFGKAFDKNFSYFGQLGYFYQPDSTSFTLWAPTAYSVKLNIYESYDQMALADRTVSMSRKSRGVWQTTVTEDLQGKAYDFTLEFLDGARTVSPDPYARACIANGYRSVILSDQSMRPNGFPVHPRERSLWASRTIDHAGAAHDPIVEMHIRDFTISDSSGVERPLRGTFLGAVQRGTHTPLGSPTGLDYLLSQGIRYVQILPMYDYGTVDELQIHRDFGTQYNWGYDPVNYNVPEGSYSTDPANPSSRILEMKQMVDSFQKVGIRVIMDVVYNHVYDAETHPFQLTVPGYFFRRNRDGSMSNGTGCGNDLASERTMARKYIVDSVVYWATAYHVDGFRFDLMGNLDIDTMNAVRRALDAIDPTLTILGEGWDLNTALPLTLHASQTNAHRLPRISFFNDTLRDAIKGDTFEAKKPGFAAGSQGQEKIIASEMLGGYYQPHYFLDASQRVQYVEVHDNFTLFDKLSISLPGESLPRLQRRCNLATSMILLSLGIPEIQLGQEFLRTKNKIENSYKSPDTINSIDWSRSEDFRSSVQYVKDLIAFRRTCPYLSMTDYQQISHHVRILRQDAGLVAFEYFDTTKKNESYVMIFNATDQSQQVGDIDSGVWQIVVSDGHVWPYSSLPKTYRLAVDDQCEVGPLDTLVLRSTYKQ</sequence>
<dbReference type="InterPro" id="IPR017853">
    <property type="entry name" value="GH"/>
</dbReference>
<dbReference type="NCBIfam" id="TIGR02104">
    <property type="entry name" value="pulA_typeI"/>
    <property type="match status" value="1"/>
</dbReference>
<dbReference type="InterPro" id="IPR004193">
    <property type="entry name" value="Glyco_hydro_13_N"/>
</dbReference>
<evidence type="ECO:0000313" key="4">
    <source>
        <dbReference type="Proteomes" id="UP000005777"/>
    </source>
</evidence>
<dbReference type="GO" id="GO:0004553">
    <property type="term" value="F:hydrolase activity, hydrolyzing O-glycosyl compounds"/>
    <property type="evidence" value="ECO:0007669"/>
    <property type="project" value="InterPro"/>
</dbReference>
<organism evidence="3 4">
    <name type="scientific">Scardovia inopinata F0304</name>
    <dbReference type="NCBI Taxonomy" id="641146"/>
    <lineage>
        <taxon>Bacteria</taxon>
        <taxon>Bacillati</taxon>
        <taxon>Actinomycetota</taxon>
        <taxon>Actinomycetes</taxon>
        <taxon>Bifidobacteriales</taxon>
        <taxon>Bifidobacteriaceae</taxon>
        <taxon>Scardovia</taxon>
    </lineage>
</organism>
<gene>
    <name evidence="3" type="ORF">HMPREF9020_01095</name>
</gene>
<dbReference type="Proteomes" id="UP000005777">
    <property type="component" value="Unassembled WGS sequence"/>
</dbReference>
<dbReference type="GO" id="GO:0005975">
    <property type="term" value="P:carbohydrate metabolic process"/>
    <property type="evidence" value="ECO:0007669"/>
    <property type="project" value="InterPro"/>
</dbReference>
<dbReference type="HOGENOM" id="CLU_004744_4_1_11"/>
<protein>
    <submittedName>
        <fullName evidence="3">Pullulanase, type I</fullName>
    </submittedName>
</protein>
<comment type="caution">
    <text evidence="3">The sequence shown here is derived from an EMBL/GenBank/DDBJ whole genome shotgun (WGS) entry which is preliminary data.</text>
</comment>
<dbReference type="SMART" id="SM00642">
    <property type="entry name" value="Aamy"/>
    <property type="match status" value="1"/>
</dbReference>
<dbReference type="InterPro" id="IPR011840">
    <property type="entry name" value="PulA_typeI"/>
</dbReference>
<dbReference type="SUPFAM" id="SSF51445">
    <property type="entry name" value="(Trans)glycosidases"/>
    <property type="match status" value="1"/>
</dbReference>
<dbReference type="Gene3D" id="2.60.40.1180">
    <property type="entry name" value="Golgi alpha-mannosidase II"/>
    <property type="match status" value="1"/>
</dbReference>
<reference evidence="3 4" key="1">
    <citation type="submission" date="2012-01" db="EMBL/GenBank/DDBJ databases">
        <title>The Genome Sequence of Scardovia inopinata F0304.</title>
        <authorList>
            <consortium name="The Broad Institute Genome Sequencing Platform"/>
            <person name="Ward D."/>
            <person name="Earl A."/>
            <person name="Feldgarden M."/>
            <person name="Gevers D."/>
            <person name="Young S."/>
            <person name="Zeng Q."/>
            <person name="Koehrsen M."/>
            <person name="Alvarado L."/>
            <person name="Berlin A.M."/>
            <person name="Borenstein D."/>
            <person name="Chapman S.B."/>
            <person name="Chen Z."/>
            <person name="Engels R."/>
            <person name="Freedman E."/>
            <person name="Gellesch M."/>
            <person name="Goldberg J."/>
            <person name="Griggs A."/>
            <person name="Gujja S."/>
            <person name="Heilman E.R."/>
            <person name="Heiman D.I."/>
            <person name="Hepburn T.A."/>
            <person name="Howarth C."/>
            <person name="Jen D."/>
            <person name="Larson L."/>
            <person name="Mehta T."/>
            <person name="Park D."/>
            <person name="Pearson M."/>
            <person name="Richards J."/>
            <person name="Roberts A."/>
            <person name="Saif S."/>
            <person name="Shea T.D."/>
            <person name="Shenoy N."/>
            <person name="Sisk P."/>
            <person name="Stolte C."/>
            <person name="Sykes S.N."/>
            <person name="Walk T."/>
            <person name="White J."/>
            <person name="Yandava C."/>
            <person name="Izard J."/>
            <person name="Baranova O.V."/>
            <person name="Blanton J.M."/>
            <person name="Tanner A.C."/>
            <person name="Dewhirst F."/>
            <person name="Haas B."/>
            <person name="Nusbaum C."/>
            <person name="Birren B."/>
        </authorList>
    </citation>
    <scope>NUCLEOTIDE SEQUENCE [LARGE SCALE GENOMIC DNA]</scope>
    <source>
        <strain evidence="3 4">F0304</strain>
    </source>
</reference>
<dbReference type="InterPro" id="IPR006047">
    <property type="entry name" value="GH13_cat_dom"/>
</dbReference>
<dbReference type="Gene3D" id="3.20.20.80">
    <property type="entry name" value="Glycosidases"/>
    <property type="match status" value="1"/>
</dbReference>
<dbReference type="PANTHER" id="PTHR43002">
    <property type="entry name" value="GLYCOGEN DEBRANCHING ENZYME"/>
    <property type="match status" value="1"/>
</dbReference>
<dbReference type="InterPro" id="IPR013780">
    <property type="entry name" value="Glyco_hydro_b"/>
</dbReference>
<feature type="domain" description="Glycosyl hydrolase family 13 catalytic" evidence="2">
    <location>
        <begin position="199"/>
        <end position="596"/>
    </location>
</feature>
<proteinExistence type="inferred from homology"/>
<evidence type="ECO:0000313" key="3">
    <source>
        <dbReference type="EMBL" id="EFG26024.2"/>
    </source>
</evidence>
<evidence type="ECO:0000259" key="2">
    <source>
        <dbReference type="SMART" id="SM00642"/>
    </source>
</evidence>
<name>W5IGG5_SCAIO</name>
<accession>W5IGG5</accession>
<comment type="similarity">
    <text evidence="1">Belongs to the glycosyl hydrolase 13 family.</text>
</comment>
<dbReference type="AlphaFoldDB" id="W5IGG5"/>
<dbReference type="CDD" id="cd02860">
    <property type="entry name" value="E_set_Pullulanase"/>
    <property type="match status" value="1"/>
</dbReference>
<dbReference type="EMBL" id="ADCX01000007">
    <property type="protein sequence ID" value="EFG26024.2"/>
    <property type="molecule type" value="Genomic_DNA"/>
</dbReference>
<keyword evidence="4" id="KW-1185">Reference proteome</keyword>
<dbReference type="SMR" id="W5IGG5"/>
<dbReference type="Gene3D" id="2.60.40.10">
    <property type="entry name" value="Immunoglobulins"/>
    <property type="match status" value="1"/>
</dbReference>